<dbReference type="Gene3D" id="1.50.10.20">
    <property type="match status" value="1"/>
</dbReference>
<dbReference type="SUPFAM" id="SSF158745">
    <property type="entry name" value="LanC-like"/>
    <property type="match status" value="1"/>
</dbReference>
<dbReference type="SMART" id="SM01260">
    <property type="entry name" value="LANC_like"/>
    <property type="match status" value="1"/>
</dbReference>
<evidence type="ECO:0000313" key="2">
    <source>
        <dbReference type="Proteomes" id="UP001056500"/>
    </source>
</evidence>
<protein>
    <submittedName>
        <fullName evidence="1">Lanthionine synthetase C family protein</fullName>
    </submittedName>
</protein>
<dbReference type="InterPro" id="IPR033889">
    <property type="entry name" value="LanC"/>
</dbReference>
<dbReference type="PRINTS" id="PR01955">
    <property type="entry name" value="LANCFRANKIA"/>
</dbReference>
<organism evidence="1 2">
    <name type="scientific">Brevibacillus ruminantium</name>
    <dbReference type="NCBI Taxonomy" id="2950604"/>
    <lineage>
        <taxon>Bacteria</taxon>
        <taxon>Bacillati</taxon>
        <taxon>Bacillota</taxon>
        <taxon>Bacilli</taxon>
        <taxon>Bacillales</taxon>
        <taxon>Paenibacillaceae</taxon>
        <taxon>Brevibacillus</taxon>
    </lineage>
</organism>
<dbReference type="PRINTS" id="PR01950">
    <property type="entry name" value="LANCSUPER"/>
</dbReference>
<accession>A0ABY4WCK3</accession>
<proteinExistence type="predicted"/>
<dbReference type="Proteomes" id="UP001056500">
    <property type="component" value="Chromosome"/>
</dbReference>
<keyword evidence="2" id="KW-1185">Reference proteome</keyword>
<dbReference type="EMBL" id="CP098755">
    <property type="protein sequence ID" value="USG63893.1"/>
    <property type="molecule type" value="Genomic_DNA"/>
</dbReference>
<sequence>MQVKQTKSQWKPVSSPQMREMIEKQVFEIAARLQDAAYTAKIAENAENRFESMGAQHALFHPASLASGYTGISLLYAELDKNDPNYGWDVKGHTLLTAVQQEVQRTGIHGLGLWTGLSGICFAVHLLSRQGTRYQVFLQKLEEQLGKRLPEYLAGAKARLQDRPAMSDYDVINGVAGIGRYLLLRQDQPELVKLLYDVIAYLVALAGERKVAGKSVPAWHISKEKQATIADAERFPQGNFNCGVSHGIPGVLSLLSLALQHGVEIEGQREAIQRIAEWLLAWKQTDAYGDLWAPQLSLENWEMGKVDPFVHREAWCYGTPGVARALWLAGESLGQADWKQAALKAYRGTFRRPQELWNLYAPTICHGYAGLLLMTQRMYAESGELRAERDRLAEQVITMFSSEAPFGYYEVQRLASGDRRLHYPGLLDGAAGTALVLLSLLRAEPPEWEAALLLS</sequence>
<dbReference type="CDD" id="cd04793">
    <property type="entry name" value="LanC"/>
    <property type="match status" value="1"/>
</dbReference>
<dbReference type="Pfam" id="PF05147">
    <property type="entry name" value="LANC_like"/>
    <property type="match status" value="1"/>
</dbReference>
<gene>
    <name evidence="1" type="ORF">NDK47_17220</name>
</gene>
<reference evidence="1" key="1">
    <citation type="submission" date="2022-06" db="EMBL/GenBank/DDBJ databases">
        <title>Genome sequencing of Brevibacillus sp. BB3-R1.</title>
        <authorList>
            <person name="Heo J."/>
            <person name="Lee D."/>
            <person name="Won M."/>
            <person name="Han B.-H."/>
            <person name="Hong S.-B."/>
            <person name="Kwon S.-W."/>
        </authorList>
    </citation>
    <scope>NUCLEOTIDE SEQUENCE</scope>
    <source>
        <strain evidence="1">BB3-R1</strain>
    </source>
</reference>
<dbReference type="InterPro" id="IPR007822">
    <property type="entry name" value="LANC-like"/>
</dbReference>
<evidence type="ECO:0000313" key="1">
    <source>
        <dbReference type="EMBL" id="USG63893.1"/>
    </source>
</evidence>
<dbReference type="RefSeq" id="WP_251870973.1">
    <property type="nucleotide sequence ID" value="NZ_CP098755.1"/>
</dbReference>
<name>A0ABY4WCK3_9BACL</name>